<feature type="transmembrane region" description="Helical" evidence="6">
    <location>
        <begin position="309"/>
        <end position="331"/>
    </location>
</feature>
<dbReference type="EMBL" id="WNZX01000001">
    <property type="protein sequence ID" value="MUG69534.1"/>
    <property type="molecule type" value="Genomic_DNA"/>
</dbReference>
<feature type="transmembrane region" description="Helical" evidence="6">
    <location>
        <begin position="83"/>
        <end position="103"/>
    </location>
</feature>
<dbReference type="AlphaFoldDB" id="A0A7X3CS16"/>
<feature type="transmembrane region" description="Helical" evidence="6">
    <location>
        <begin position="343"/>
        <end position="365"/>
    </location>
</feature>
<evidence type="ECO:0000259" key="7">
    <source>
        <dbReference type="PROSITE" id="PS50850"/>
    </source>
</evidence>
<comment type="subcellular location">
    <subcellularLocation>
        <location evidence="1">Cell membrane</location>
        <topology evidence="1">Multi-pass membrane protein</topology>
    </subcellularLocation>
</comment>
<dbReference type="SUPFAM" id="SSF103473">
    <property type="entry name" value="MFS general substrate transporter"/>
    <property type="match status" value="1"/>
</dbReference>
<feature type="transmembrane region" description="Helical" evidence="6">
    <location>
        <begin position="52"/>
        <end position="71"/>
    </location>
</feature>
<dbReference type="CDD" id="cd06180">
    <property type="entry name" value="MFS_YjiJ"/>
    <property type="match status" value="1"/>
</dbReference>
<feature type="domain" description="Major facilitator superfamily (MFS) profile" evidence="7">
    <location>
        <begin position="12"/>
        <end position="397"/>
    </location>
</feature>
<organism evidence="8 9">
    <name type="scientific">Paenibacillus validus</name>
    <dbReference type="NCBI Taxonomy" id="44253"/>
    <lineage>
        <taxon>Bacteria</taxon>
        <taxon>Bacillati</taxon>
        <taxon>Bacillota</taxon>
        <taxon>Bacilli</taxon>
        <taxon>Bacillales</taxon>
        <taxon>Paenibacillaceae</taxon>
        <taxon>Paenibacillus</taxon>
    </lineage>
</organism>
<keyword evidence="2" id="KW-0813">Transport</keyword>
<dbReference type="PANTHER" id="PTHR23537:SF1">
    <property type="entry name" value="SUGAR TRANSPORTER"/>
    <property type="match status" value="1"/>
</dbReference>
<evidence type="ECO:0000256" key="4">
    <source>
        <dbReference type="ARBA" id="ARBA00022989"/>
    </source>
</evidence>
<feature type="transmembrane region" description="Helical" evidence="6">
    <location>
        <begin position="12"/>
        <end position="32"/>
    </location>
</feature>
<keyword evidence="4 6" id="KW-1133">Transmembrane helix</keyword>
<feature type="transmembrane region" description="Helical" evidence="6">
    <location>
        <begin position="257"/>
        <end position="277"/>
    </location>
</feature>
<comment type="caution">
    <text evidence="8">The sequence shown here is derived from an EMBL/GenBank/DDBJ whole genome shotgun (WGS) entry which is preliminary data.</text>
</comment>
<name>A0A7X3CS16_9BACL</name>
<dbReference type="GO" id="GO:0022857">
    <property type="term" value="F:transmembrane transporter activity"/>
    <property type="evidence" value="ECO:0007669"/>
    <property type="project" value="InterPro"/>
</dbReference>
<evidence type="ECO:0000313" key="9">
    <source>
        <dbReference type="Proteomes" id="UP000450917"/>
    </source>
</evidence>
<feature type="transmembrane region" description="Helical" evidence="6">
    <location>
        <begin position="171"/>
        <end position="189"/>
    </location>
</feature>
<keyword evidence="5 6" id="KW-0472">Membrane</keyword>
<evidence type="ECO:0000256" key="6">
    <source>
        <dbReference type="SAM" id="Phobius"/>
    </source>
</evidence>
<dbReference type="InterPro" id="IPR036259">
    <property type="entry name" value="MFS_trans_sf"/>
</dbReference>
<feature type="transmembrane region" description="Helical" evidence="6">
    <location>
        <begin position="284"/>
        <end position="303"/>
    </location>
</feature>
<proteinExistence type="predicted"/>
<feature type="transmembrane region" description="Helical" evidence="6">
    <location>
        <begin position="224"/>
        <end position="245"/>
    </location>
</feature>
<feature type="transmembrane region" description="Helical" evidence="6">
    <location>
        <begin position="371"/>
        <end position="393"/>
    </location>
</feature>
<dbReference type="Gene3D" id="1.20.1250.20">
    <property type="entry name" value="MFS general substrate transporter like domains"/>
    <property type="match status" value="2"/>
</dbReference>
<evidence type="ECO:0000256" key="3">
    <source>
        <dbReference type="ARBA" id="ARBA00022692"/>
    </source>
</evidence>
<evidence type="ECO:0000313" key="8">
    <source>
        <dbReference type="EMBL" id="MUG69534.1"/>
    </source>
</evidence>
<dbReference type="InterPro" id="IPR010645">
    <property type="entry name" value="MFS_4"/>
</dbReference>
<evidence type="ECO:0000256" key="2">
    <source>
        <dbReference type="ARBA" id="ARBA00022448"/>
    </source>
</evidence>
<protein>
    <submittedName>
        <fullName evidence="8">YbfB/YjiJ family MFS transporter</fullName>
    </submittedName>
</protein>
<gene>
    <name evidence="8" type="ORF">GNP93_02470</name>
</gene>
<keyword evidence="9" id="KW-1185">Reference proteome</keyword>
<evidence type="ECO:0000256" key="5">
    <source>
        <dbReference type="ARBA" id="ARBA00023136"/>
    </source>
</evidence>
<dbReference type="GO" id="GO:0005886">
    <property type="term" value="C:plasma membrane"/>
    <property type="evidence" value="ECO:0007669"/>
    <property type="project" value="UniProtKB-SubCell"/>
</dbReference>
<dbReference type="Proteomes" id="UP000450917">
    <property type="component" value="Unassembled WGS sequence"/>
</dbReference>
<accession>A0A7X3CS16</accession>
<keyword evidence="3 6" id="KW-0812">Transmembrane</keyword>
<dbReference type="PANTHER" id="PTHR23537">
    <property type="match status" value="1"/>
</dbReference>
<evidence type="ECO:0000256" key="1">
    <source>
        <dbReference type="ARBA" id="ARBA00004651"/>
    </source>
</evidence>
<sequence length="404" mass="42681">MWNRNHNQSERKVMIGGILVLIIAMGIGRFAFTPIVPQMMEQGFIGEKEAGTLASANYLGYLAGSLIAAFYPPSRRRLFAIKSWLLVSVATTALVAAVESIPIWHVLRFVSGAASAFLFIYASSLVMDVWSLKKRASAAVSSLYTGVGLGITLAGLAVPFLYAAFGWKGSWWGLGVISLPGVALAWRWLRDVPAERTETAPSSPASLPAGRRYDLRQGWDGRLLAAYGLEGLGYIVTGTFLVAYAGRLPEAAAISSWSWVAVGLAAVPSGWVWSYAAERLGFRYALAAALAVQSIGIVLPVAFPTPAGVIGSAVLFGGTFIGIVTLAVSWGRALNPQRSGRTVGLLTAAYGTGQFIGPGAAGWLIAEAGEYATALFGAACIVAAGMLFLLAPLKERKSKQFLKG</sequence>
<dbReference type="InterPro" id="IPR020846">
    <property type="entry name" value="MFS_dom"/>
</dbReference>
<reference evidence="8 9" key="1">
    <citation type="submission" date="2019-11" db="EMBL/GenBank/DDBJ databases">
        <title>Draft genome sequences of five Paenibacillus species of dairy origin.</title>
        <authorList>
            <person name="Olajide A.M."/>
            <person name="Chen S."/>
            <person name="Lapointe G."/>
        </authorList>
    </citation>
    <scope>NUCLEOTIDE SEQUENCE [LARGE SCALE GENOMIC DNA]</scope>
    <source>
        <strain evidence="8 9">2CS3</strain>
    </source>
</reference>
<dbReference type="Pfam" id="PF06779">
    <property type="entry name" value="MFS_4"/>
    <property type="match status" value="1"/>
</dbReference>
<feature type="transmembrane region" description="Helical" evidence="6">
    <location>
        <begin position="109"/>
        <end position="130"/>
    </location>
</feature>
<dbReference type="PROSITE" id="PS50850">
    <property type="entry name" value="MFS"/>
    <property type="match status" value="1"/>
</dbReference>
<feature type="transmembrane region" description="Helical" evidence="6">
    <location>
        <begin position="142"/>
        <end position="165"/>
    </location>
</feature>
<dbReference type="RefSeq" id="WP_141336052.1">
    <property type="nucleotide sequence ID" value="NZ_JBDLZV010000001.1"/>
</dbReference>